<protein>
    <submittedName>
        <fullName evidence="4">Acetylornithine aminotransferase</fullName>
    </submittedName>
</protein>
<dbReference type="STRING" id="78245.Xaut_4476"/>
<dbReference type="Pfam" id="PF00202">
    <property type="entry name" value="Aminotran_3"/>
    <property type="match status" value="1"/>
</dbReference>
<dbReference type="InterPro" id="IPR015424">
    <property type="entry name" value="PyrdxlP-dep_Trfase"/>
</dbReference>
<dbReference type="AlphaFoldDB" id="A7INV1"/>
<organism evidence="4 5">
    <name type="scientific">Xanthobacter autotrophicus (strain ATCC BAA-1158 / Py2)</name>
    <dbReference type="NCBI Taxonomy" id="78245"/>
    <lineage>
        <taxon>Bacteria</taxon>
        <taxon>Pseudomonadati</taxon>
        <taxon>Pseudomonadota</taxon>
        <taxon>Alphaproteobacteria</taxon>
        <taxon>Hyphomicrobiales</taxon>
        <taxon>Xanthobacteraceae</taxon>
        <taxon>Xanthobacter</taxon>
    </lineage>
</organism>
<dbReference type="PhylomeDB" id="A7INV1"/>
<dbReference type="SUPFAM" id="SSF53383">
    <property type="entry name" value="PLP-dependent transferases"/>
    <property type="match status" value="1"/>
</dbReference>
<reference evidence="4 5" key="1">
    <citation type="submission" date="2007-07" db="EMBL/GenBank/DDBJ databases">
        <title>Complete sequence of chromosome of Xanthobacter autotrophicus Py2.</title>
        <authorList>
            <consortium name="US DOE Joint Genome Institute"/>
            <person name="Copeland A."/>
            <person name="Lucas S."/>
            <person name="Lapidus A."/>
            <person name="Barry K."/>
            <person name="Glavina del Rio T."/>
            <person name="Hammon N."/>
            <person name="Israni S."/>
            <person name="Dalin E."/>
            <person name="Tice H."/>
            <person name="Pitluck S."/>
            <person name="Sims D."/>
            <person name="Brettin T."/>
            <person name="Bruce D."/>
            <person name="Detter J.C."/>
            <person name="Han C."/>
            <person name="Tapia R."/>
            <person name="Brainard J."/>
            <person name="Schmutz J."/>
            <person name="Larimer F."/>
            <person name="Land M."/>
            <person name="Hauser L."/>
            <person name="Kyrpides N."/>
            <person name="Kim E."/>
            <person name="Ensigns S.A."/>
            <person name="Richardson P."/>
        </authorList>
    </citation>
    <scope>NUCLEOTIDE SEQUENCE [LARGE SCALE GENOMIC DNA]</scope>
    <source>
        <strain evidence="5">ATCC BAA-1158 / Py2</strain>
    </source>
</reference>
<dbReference type="Proteomes" id="UP000002417">
    <property type="component" value="Chromosome"/>
</dbReference>
<gene>
    <name evidence="4" type="ordered locus">Xaut_4476</name>
</gene>
<dbReference type="HOGENOM" id="CLU_1562277_0_0_5"/>
<comment type="cofactor">
    <cofactor evidence="1">
        <name>pyridoxal 5'-phosphate</name>
        <dbReference type="ChEBI" id="CHEBI:597326"/>
    </cofactor>
</comment>
<keyword evidence="3" id="KW-0663">Pyridoxal phosphate</keyword>
<dbReference type="InterPro" id="IPR015422">
    <property type="entry name" value="PyrdxlP-dep_Trfase_small"/>
</dbReference>
<evidence type="ECO:0000313" key="5">
    <source>
        <dbReference type="Proteomes" id="UP000002417"/>
    </source>
</evidence>
<sequence>MSGENPCVPPCKTKWRASVTPDLMLVGEGGGLPLAALVLTAKWARGLPGTLPATTQDALAETAGILEAAFAPGFEGRVQGLGWLLEDRLATLRYRRSDLFSGLVGTGLAQGLVCAVPAEDLAARLAGAGLVVRPLGNVLAFVPPLTVTEAEISAAADILERVAAELEPATP</sequence>
<dbReference type="EMBL" id="CP000781">
    <property type="protein sequence ID" value="ABS69697.1"/>
    <property type="molecule type" value="Genomic_DNA"/>
</dbReference>
<dbReference type="GO" id="GO:0008483">
    <property type="term" value="F:transaminase activity"/>
    <property type="evidence" value="ECO:0007669"/>
    <property type="project" value="UniProtKB-KW"/>
</dbReference>
<evidence type="ECO:0000256" key="1">
    <source>
        <dbReference type="ARBA" id="ARBA00001933"/>
    </source>
</evidence>
<accession>A7INV1</accession>
<evidence type="ECO:0000313" key="4">
    <source>
        <dbReference type="EMBL" id="ABS69697.1"/>
    </source>
</evidence>
<dbReference type="KEGG" id="xau:Xaut_4476"/>
<evidence type="ECO:0000256" key="2">
    <source>
        <dbReference type="ARBA" id="ARBA00022576"/>
    </source>
</evidence>
<dbReference type="PANTHER" id="PTHR11986:SF113">
    <property type="entry name" value="SUCCINYLORNITHINE TRANSAMINASE"/>
    <property type="match status" value="1"/>
</dbReference>
<dbReference type="eggNOG" id="COG4992">
    <property type="taxonomic scope" value="Bacteria"/>
</dbReference>
<dbReference type="Gene3D" id="3.40.640.10">
    <property type="entry name" value="Type I PLP-dependent aspartate aminotransferase-like (Major domain)"/>
    <property type="match status" value="1"/>
</dbReference>
<keyword evidence="5" id="KW-1185">Reference proteome</keyword>
<dbReference type="InterPro" id="IPR050103">
    <property type="entry name" value="Class-III_PLP-dep_AT"/>
</dbReference>
<dbReference type="InterPro" id="IPR015421">
    <property type="entry name" value="PyrdxlP-dep_Trfase_major"/>
</dbReference>
<dbReference type="GO" id="GO:0042802">
    <property type="term" value="F:identical protein binding"/>
    <property type="evidence" value="ECO:0007669"/>
    <property type="project" value="TreeGrafter"/>
</dbReference>
<keyword evidence="4" id="KW-0808">Transferase</keyword>
<dbReference type="InterPro" id="IPR005814">
    <property type="entry name" value="Aminotrans_3"/>
</dbReference>
<keyword evidence="2 4" id="KW-0032">Aminotransferase</keyword>
<dbReference type="Gene3D" id="3.90.1150.10">
    <property type="entry name" value="Aspartate Aminotransferase, domain 1"/>
    <property type="match status" value="1"/>
</dbReference>
<dbReference type="GO" id="GO:0030170">
    <property type="term" value="F:pyridoxal phosphate binding"/>
    <property type="evidence" value="ECO:0007669"/>
    <property type="project" value="InterPro"/>
</dbReference>
<name>A7INV1_XANP2</name>
<evidence type="ECO:0000256" key="3">
    <source>
        <dbReference type="ARBA" id="ARBA00022898"/>
    </source>
</evidence>
<proteinExistence type="predicted"/>
<dbReference type="PANTHER" id="PTHR11986">
    <property type="entry name" value="AMINOTRANSFERASE CLASS III"/>
    <property type="match status" value="1"/>
</dbReference>